<dbReference type="EMBL" id="MIKF01000132">
    <property type="protein sequence ID" value="RTE77061.1"/>
    <property type="molecule type" value="Genomic_DNA"/>
</dbReference>
<evidence type="ECO:0000313" key="2">
    <source>
        <dbReference type="EMBL" id="RTE77061.1"/>
    </source>
</evidence>
<feature type="compositionally biased region" description="Acidic residues" evidence="1">
    <location>
        <begin position="451"/>
        <end position="461"/>
    </location>
</feature>
<gene>
    <name evidence="2" type="ORF">BHE90_008454</name>
</gene>
<keyword evidence="3" id="KW-1185">Reference proteome</keyword>
<sequence>MAENRDIAFCFRGWAYDTGKVDRPRRRVIRISRAHDCRRAKDILSLNDTTDAGLVISPKEEDIEGVDCGLLAVIVGELLPQAEKEPPQQTLSSPLADQGDHDQIYESSTSEKVVSFINTVVSAYNTFPSKTYLQHVIGRFRTSEQTSLVGLSTPGVASRAVIRDMMEGKGDLTEEQAECVIDAFKELWPYQFETVGEHRINISAVIELAKGLYSISASGITIHESLYLGVIVSFCTMFSNSHAFDAGVGEYHDNLIQSAISIARGSASTPMPARPLAQTVDGNPGVALLEVPIRDKNALLEHLKAWHDAGRLPCTHGCGLGQLHKAVQLASVVLGTQNKEATVTALTQVRRLAVGLAFEMPFGTITSGDCNIKVIPAILQAALHVVATDVVEKFATQADLESDAMDAQPTLPGLPANSAKLADKFSALYHALGSVKEEGARGAVGEAIRDYEEEQEEDGEEAPGSSSILGLRSSLDQKDAALLRYMRQVFEKEHDSSGSQDLDKELAWASRLDWK</sequence>
<accession>A0A430LMY1</accession>
<proteinExistence type="predicted"/>
<dbReference type="Proteomes" id="UP000287124">
    <property type="component" value="Unassembled WGS sequence"/>
</dbReference>
<feature type="region of interest" description="Disordered" evidence="1">
    <location>
        <begin position="451"/>
        <end position="472"/>
    </location>
</feature>
<dbReference type="AlphaFoldDB" id="A0A430LMY1"/>
<comment type="caution">
    <text evidence="2">The sequence shown here is derived from an EMBL/GenBank/DDBJ whole genome shotgun (WGS) entry which is preliminary data.</text>
</comment>
<reference evidence="2 3" key="1">
    <citation type="submission" date="2017-06" db="EMBL/GenBank/DDBJ databases">
        <title>Comparative genomic analysis of Ambrosia Fusariam Clade fungi.</title>
        <authorList>
            <person name="Stajich J.E."/>
            <person name="Carrillo J."/>
            <person name="Kijimoto T."/>
            <person name="Eskalen A."/>
            <person name="O'Donnell K."/>
            <person name="Kasson M."/>
        </authorList>
    </citation>
    <scope>NUCLEOTIDE SEQUENCE [LARGE SCALE GENOMIC DNA]</scope>
    <source>
        <strain evidence="2 3">UCR1854</strain>
    </source>
</reference>
<evidence type="ECO:0000256" key="1">
    <source>
        <dbReference type="SAM" id="MobiDB-lite"/>
    </source>
</evidence>
<evidence type="ECO:0000313" key="3">
    <source>
        <dbReference type="Proteomes" id="UP000287124"/>
    </source>
</evidence>
<organism evidence="2 3">
    <name type="scientific">Fusarium euwallaceae</name>
    <dbReference type="NCBI Taxonomy" id="1147111"/>
    <lineage>
        <taxon>Eukaryota</taxon>
        <taxon>Fungi</taxon>
        <taxon>Dikarya</taxon>
        <taxon>Ascomycota</taxon>
        <taxon>Pezizomycotina</taxon>
        <taxon>Sordariomycetes</taxon>
        <taxon>Hypocreomycetidae</taxon>
        <taxon>Hypocreales</taxon>
        <taxon>Nectriaceae</taxon>
        <taxon>Fusarium</taxon>
        <taxon>Fusarium solani species complex</taxon>
    </lineage>
</organism>
<name>A0A430LMY1_9HYPO</name>
<protein>
    <submittedName>
        <fullName evidence="2">Uncharacterized protein</fullName>
    </submittedName>
</protein>